<dbReference type="PANTHER" id="PTHR23359">
    <property type="entry name" value="NUCLEOTIDE KINASE"/>
    <property type="match status" value="1"/>
</dbReference>
<organism evidence="5 6">
    <name type="scientific">Paramuricea clavata</name>
    <name type="common">Red gorgonian</name>
    <name type="synonym">Violescent sea-whip</name>
    <dbReference type="NCBI Taxonomy" id="317549"/>
    <lineage>
        <taxon>Eukaryota</taxon>
        <taxon>Metazoa</taxon>
        <taxon>Cnidaria</taxon>
        <taxon>Anthozoa</taxon>
        <taxon>Octocorallia</taxon>
        <taxon>Malacalcyonacea</taxon>
        <taxon>Plexauridae</taxon>
        <taxon>Paramuricea</taxon>
    </lineage>
</organism>
<dbReference type="AlphaFoldDB" id="A0A6S7FUL9"/>
<keyword evidence="6" id="KW-1185">Reference proteome</keyword>
<dbReference type="SUPFAM" id="SSF47391">
    <property type="entry name" value="Dimerization-anchoring domain of cAMP-dependent PK regulatory subunit"/>
    <property type="match status" value="1"/>
</dbReference>
<keyword evidence="3 4" id="KW-0418">Kinase</keyword>
<dbReference type="Gene3D" id="3.40.50.300">
    <property type="entry name" value="P-loop containing nucleotide triphosphate hydrolases"/>
    <property type="match status" value="1"/>
</dbReference>
<dbReference type="InterPro" id="IPR033690">
    <property type="entry name" value="Adenylat_kinase_CS"/>
</dbReference>
<keyword evidence="2" id="KW-0547">Nucleotide-binding</keyword>
<evidence type="ECO:0000256" key="3">
    <source>
        <dbReference type="ARBA" id="ARBA00022777"/>
    </source>
</evidence>
<dbReference type="GO" id="GO:0005524">
    <property type="term" value="F:ATP binding"/>
    <property type="evidence" value="ECO:0007669"/>
    <property type="project" value="InterPro"/>
</dbReference>
<dbReference type="GO" id="GO:0019205">
    <property type="term" value="F:nucleobase-containing compound kinase activity"/>
    <property type="evidence" value="ECO:0007669"/>
    <property type="project" value="InterPro"/>
</dbReference>
<dbReference type="InterPro" id="IPR027417">
    <property type="entry name" value="P-loop_NTPase"/>
</dbReference>
<dbReference type="Proteomes" id="UP001152795">
    <property type="component" value="Unassembled WGS sequence"/>
</dbReference>
<protein>
    <submittedName>
        <fullName evidence="5">Adenylate kinase isoenzyme 5-like</fullName>
    </submittedName>
</protein>
<proteinExistence type="inferred from homology"/>
<dbReference type="EMBL" id="CACRXK020000596">
    <property type="protein sequence ID" value="CAB3983275.1"/>
    <property type="molecule type" value="Genomic_DNA"/>
</dbReference>
<accession>A0A6S7FUL9</accession>
<evidence type="ECO:0000256" key="1">
    <source>
        <dbReference type="ARBA" id="ARBA00022679"/>
    </source>
</evidence>
<dbReference type="PRINTS" id="PR00094">
    <property type="entry name" value="ADENYLTKNASE"/>
</dbReference>
<evidence type="ECO:0000313" key="5">
    <source>
        <dbReference type="EMBL" id="CAB3983275.1"/>
    </source>
</evidence>
<dbReference type="SUPFAM" id="SSF52540">
    <property type="entry name" value="P-loop containing nucleoside triphosphate hydrolases"/>
    <property type="match status" value="1"/>
</dbReference>
<evidence type="ECO:0000256" key="4">
    <source>
        <dbReference type="RuleBase" id="RU003330"/>
    </source>
</evidence>
<dbReference type="Pfam" id="PF00406">
    <property type="entry name" value="ADK"/>
    <property type="match status" value="1"/>
</dbReference>
<sequence length="250" mass="28049">MTTKDAKEYMNRLEIPQLFESMLTGLLFNKPDDHLQFLGDCINSAKQIENLKWDTFLDHSKKPLPAIPKTTDGPIRSEGFGLSDEPVFPTFETEPILEMKIQTKLPSIRMDSEHASYYVGVDEATNETVVKEGSEVPVKENLFKNQTIIFVLGGPGSGKGTQCARIVEHFGLTHLSAGELLREEVTRNSGRAALIAEFIKDGKIVPQEITIELLKDAMLEHPDSRGFLVDGFPRELEQGHQFEQEVVCDF</sequence>
<dbReference type="InterPro" id="IPR000850">
    <property type="entry name" value="Adenylat/UMP-CMP_kin"/>
</dbReference>
<evidence type="ECO:0000256" key="2">
    <source>
        <dbReference type="ARBA" id="ARBA00022741"/>
    </source>
</evidence>
<name>A0A6S7FUL9_PARCT</name>
<comment type="caution">
    <text evidence="5">The sequence shown here is derived from an EMBL/GenBank/DDBJ whole genome shotgun (WGS) entry which is preliminary data.</text>
</comment>
<reference evidence="5" key="1">
    <citation type="submission" date="2020-04" db="EMBL/GenBank/DDBJ databases">
        <authorList>
            <person name="Alioto T."/>
            <person name="Alioto T."/>
            <person name="Gomez Garrido J."/>
        </authorList>
    </citation>
    <scope>NUCLEOTIDE SEQUENCE</scope>
    <source>
        <strain evidence="5">A484AB</strain>
    </source>
</reference>
<evidence type="ECO:0000313" key="6">
    <source>
        <dbReference type="Proteomes" id="UP001152795"/>
    </source>
</evidence>
<keyword evidence="1 4" id="KW-0808">Transferase</keyword>
<dbReference type="CDD" id="cd01428">
    <property type="entry name" value="ADK"/>
    <property type="match status" value="1"/>
</dbReference>
<gene>
    <name evidence="5" type="ORF">PACLA_8A023711</name>
</gene>
<dbReference type="OrthoDB" id="6436361at2759"/>
<dbReference type="CDD" id="cd22978">
    <property type="entry name" value="DD_AK5"/>
    <property type="match status" value="1"/>
</dbReference>
<comment type="similarity">
    <text evidence="4">Belongs to the adenylate kinase family.</text>
</comment>
<dbReference type="PROSITE" id="PS00113">
    <property type="entry name" value="ADENYLATE_KINASE"/>
    <property type="match status" value="1"/>
</dbReference>
<dbReference type="GO" id="GO:0006139">
    <property type="term" value="P:nucleobase-containing compound metabolic process"/>
    <property type="evidence" value="ECO:0007669"/>
    <property type="project" value="InterPro"/>
</dbReference>